<evidence type="ECO:0000259" key="4">
    <source>
        <dbReference type="Pfam" id="PF01420"/>
    </source>
</evidence>
<evidence type="ECO:0000313" key="6">
    <source>
        <dbReference type="Proteomes" id="UP000198728"/>
    </source>
</evidence>
<evidence type="ECO:0000256" key="2">
    <source>
        <dbReference type="ARBA" id="ARBA00022747"/>
    </source>
</evidence>
<evidence type="ECO:0000313" key="5">
    <source>
        <dbReference type="EMBL" id="SFC90057.1"/>
    </source>
</evidence>
<keyword evidence="2" id="KW-0680">Restriction system</keyword>
<evidence type="ECO:0000256" key="3">
    <source>
        <dbReference type="ARBA" id="ARBA00023125"/>
    </source>
</evidence>
<name>A0A1I1MXD4_9RHOB</name>
<dbReference type="SUPFAM" id="SSF116734">
    <property type="entry name" value="DNA methylase specificity domain"/>
    <property type="match status" value="2"/>
</dbReference>
<feature type="domain" description="Type I restriction modification DNA specificity" evidence="4">
    <location>
        <begin position="68"/>
        <end position="193"/>
    </location>
</feature>
<dbReference type="AlphaFoldDB" id="A0A1I1MXD4"/>
<dbReference type="PANTHER" id="PTHR30408:SF12">
    <property type="entry name" value="TYPE I RESTRICTION ENZYME MJAVIII SPECIFICITY SUBUNIT"/>
    <property type="match status" value="1"/>
</dbReference>
<protein>
    <submittedName>
        <fullName evidence="5">Type I restriction enzyme, S subunit</fullName>
    </submittedName>
</protein>
<dbReference type="Gene3D" id="3.90.220.20">
    <property type="entry name" value="DNA methylase specificity domains"/>
    <property type="match status" value="3"/>
</dbReference>
<dbReference type="InterPro" id="IPR052021">
    <property type="entry name" value="Type-I_RS_S_subunit"/>
</dbReference>
<gene>
    <name evidence="5" type="ORF">SAMN04488094_11121</name>
</gene>
<dbReference type="Proteomes" id="UP000198728">
    <property type="component" value="Unassembled WGS sequence"/>
</dbReference>
<proteinExistence type="inferred from homology"/>
<dbReference type="PANTHER" id="PTHR30408">
    <property type="entry name" value="TYPE-1 RESTRICTION ENZYME ECOKI SPECIFICITY PROTEIN"/>
    <property type="match status" value="1"/>
</dbReference>
<dbReference type="OrthoDB" id="512700at2"/>
<dbReference type="InterPro" id="IPR044946">
    <property type="entry name" value="Restrct_endonuc_typeI_TRD_sf"/>
</dbReference>
<dbReference type="STRING" id="441112.SAMN04488094_11121"/>
<organism evidence="5 6">
    <name type="scientific">Tropicimonas isoalkanivorans</name>
    <dbReference type="NCBI Taxonomy" id="441112"/>
    <lineage>
        <taxon>Bacteria</taxon>
        <taxon>Pseudomonadati</taxon>
        <taxon>Pseudomonadota</taxon>
        <taxon>Alphaproteobacteria</taxon>
        <taxon>Rhodobacterales</taxon>
        <taxon>Roseobacteraceae</taxon>
        <taxon>Tropicimonas</taxon>
    </lineage>
</organism>
<comment type="similarity">
    <text evidence="1">Belongs to the type-I restriction system S methylase family.</text>
</comment>
<dbReference type="CDD" id="cd17256">
    <property type="entry name" value="RMtype1_S_EcoJA65PI-TRD1-CR1_like"/>
    <property type="match status" value="1"/>
</dbReference>
<dbReference type="EMBL" id="FOLG01000011">
    <property type="protein sequence ID" value="SFC90057.1"/>
    <property type="molecule type" value="Genomic_DNA"/>
</dbReference>
<keyword evidence="3" id="KW-0238">DNA-binding</keyword>
<dbReference type="RefSeq" id="WP_093361766.1">
    <property type="nucleotide sequence ID" value="NZ_FOLG01000011.1"/>
</dbReference>
<dbReference type="GO" id="GO:0009307">
    <property type="term" value="P:DNA restriction-modification system"/>
    <property type="evidence" value="ECO:0007669"/>
    <property type="project" value="UniProtKB-KW"/>
</dbReference>
<keyword evidence="6" id="KW-1185">Reference proteome</keyword>
<reference evidence="5 6" key="1">
    <citation type="submission" date="2016-10" db="EMBL/GenBank/DDBJ databases">
        <authorList>
            <person name="de Groot N.N."/>
        </authorList>
    </citation>
    <scope>NUCLEOTIDE SEQUENCE [LARGE SCALE GENOMIC DNA]</scope>
    <source>
        <strain evidence="5 6">DSM 19548</strain>
    </source>
</reference>
<dbReference type="Pfam" id="PF01420">
    <property type="entry name" value="Methylase_S"/>
    <property type="match status" value="1"/>
</dbReference>
<evidence type="ECO:0000256" key="1">
    <source>
        <dbReference type="ARBA" id="ARBA00010923"/>
    </source>
</evidence>
<sequence length="412" mass="45366">MLKAAEECSPERGGYKETKIGLLPTGWDVVSLEEITEPSAPIRYGVVQIGPVTPGGVPIVPIKHIRRIGDVVLHRASPKIEGQYMGSRVQGGDVLLSVKGTIGEVGVVPDGFKGNIAREIARIRPKPCCDAQFLSLQIQAPQTQRRIDNLVVGSTRLEFSIHAVRDFMVALPPLPEQRKIAEILRTWDEALEKLTNLRAAKARRFEGLRDKLIAAASRTGHPALFGDFLTESREPGTDGATARKISVRLYGKGAVEKVDVRGGSANTRYYRRSAGQLIWSKLDFLNGAFALLGPELDGCESTLDLPAFDCSDAVNPIWLIEYLTRPAYYTRQIHLARGQRKARRVSPEDWLASPVRRPDRTTQDKIAGALSTGRTELALLDAEIGALTRQKRGLMQKLLTGEWRVKLEAPVA</sequence>
<dbReference type="GO" id="GO:0003677">
    <property type="term" value="F:DNA binding"/>
    <property type="evidence" value="ECO:0007669"/>
    <property type="project" value="UniProtKB-KW"/>
</dbReference>
<dbReference type="InterPro" id="IPR000055">
    <property type="entry name" value="Restrct_endonuc_typeI_TRD"/>
</dbReference>
<accession>A0A1I1MXD4</accession>